<reference evidence="9 10" key="1">
    <citation type="submission" date="2016-10" db="EMBL/GenBank/DDBJ databases">
        <authorList>
            <person name="de Groot N.N."/>
        </authorList>
    </citation>
    <scope>NUCLEOTIDE SEQUENCE [LARGE SCALE GENOMIC DNA]</scope>
    <source>
        <strain evidence="9 10">ATCC BAA-466</strain>
    </source>
</reference>
<keyword evidence="5 7" id="KW-1133">Transmembrane helix</keyword>
<evidence type="ECO:0000256" key="4">
    <source>
        <dbReference type="ARBA" id="ARBA00022692"/>
    </source>
</evidence>
<evidence type="ECO:0000256" key="3">
    <source>
        <dbReference type="ARBA" id="ARBA00022475"/>
    </source>
</evidence>
<dbReference type="PROSITE" id="PS50928">
    <property type="entry name" value="ABC_TM1"/>
    <property type="match status" value="1"/>
</dbReference>
<feature type="transmembrane region" description="Helical" evidence="7">
    <location>
        <begin position="115"/>
        <end position="133"/>
    </location>
</feature>
<feature type="transmembrane region" description="Helical" evidence="7">
    <location>
        <begin position="45"/>
        <end position="68"/>
    </location>
</feature>
<evidence type="ECO:0000256" key="1">
    <source>
        <dbReference type="ARBA" id="ARBA00004651"/>
    </source>
</evidence>
<dbReference type="PANTHER" id="PTHR30450:SF1">
    <property type="entry name" value="D-METHIONINE TRANSPORT SYSTEM PERMEASE PROTEIN METI-RELATED"/>
    <property type="match status" value="1"/>
</dbReference>
<gene>
    <name evidence="9" type="ORF">SAMN05421791_10467</name>
</gene>
<feature type="domain" description="ABC transmembrane type-1" evidence="8">
    <location>
        <begin position="41"/>
        <end position="235"/>
    </location>
</feature>
<evidence type="ECO:0000256" key="5">
    <source>
        <dbReference type="ARBA" id="ARBA00022989"/>
    </source>
</evidence>
<feature type="transmembrane region" description="Helical" evidence="7">
    <location>
        <begin position="173"/>
        <end position="196"/>
    </location>
</feature>
<dbReference type="Proteomes" id="UP000199708">
    <property type="component" value="Unassembled WGS sequence"/>
</dbReference>
<keyword evidence="3" id="KW-1003">Cell membrane</keyword>
<keyword evidence="6 7" id="KW-0472">Membrane</keyword>
<evidence type="ECO:0000256" key="2">
    <source>
        <dbReference type="ARBA" id="ARBA00022448"/>
    </source>
</evidence>
<evidence type="ECO:0000256" key="7">
    <source>
        <dbReference type="RuleBase" id="RU363032"/>
    </source>
</evidence>
<keyword evidence="10" id="KW-1185">Reference proteome</keyword>
<evidence type="ECO:0000313" key="10">
    <source>
        <dbReference type="Proteomes" id="UP000199708"/>
    </source>
</evidence>
<keyword evidence="4 7" id="KW-0812">Transmembrane</keyword>
<keyword evidence="2 7" id="KW-0813">Transport</keyword>
<dbReference type="Gene3D" id="1.10.3720.10">
    <property type="entry name" value="MetI-like"/>
    <property type="match status" value="1"/>
</dbReference>
<evidence type="ECO:0000259" key="8">
    <source>
        <dbReference type="PROSITE" id="PS50928"/>
    </source>
</evidence>
<dbReference type="Pfam" id="PF00528">
    <property type="entry name" value="BPD_transp_1"/>
    <property type="match status" value="1"/>
</dbReference>
<comment type="similarity">
    <text evidence="7">Belongs to the binding-protein-dependent transport system permease family.</text>
</comment>
<dbReference type="OrthoDB" id="9793490at2"/>
<dbReference type="InterPro" id="IPR035906">
    <property type="entry name" value="MetI-like_sf"/>
</dbReference>
<protein>
    <submittedName>
        <fullName evidence="9">D-methionine transport system permease protein</fullName>
    </submittedName>
</protein>
<dbReference type="InterPro" id="IPR000515">
    <property type="entry name" value="MetI-like"/>
</dbReference>
<dbReference type="AlphaFoldDB" id="A0A1G7SL89"/>
<feature type="transmembrane region" description="Helical" evidence="7">
    <location>
        <begin position="216"/>
        <end position="239"/>
    </location>
</feature>
<accession>A0A1G7SL89</accession>
<dbReference type="InterPro" id="IPR051322">
    <property type="entry name" value="AA_ABC_Transporter_Permease"/>
</dbReference>
<dbReference type="EMBL" id="FNCK01000004">
    <property type="protein sequence ID" value="SDG23816.1"/>
    <property type="molecule type" value="Genomic_DNA"/>
</dbReference>
<feature type="transmembrane region" description="Helical" evidence="7">
    <location>
        <begin position="80"/>
        <end position="103"/>
    </location>
</feature>
<evidence type="ECO:0000313" key="9">
    <source>
        <dbReference type="EMBL" id="SDG23816.1"/>
    </source>
</evidence>
<evidence type="ECO:0000256" key="6">
    <source>
        <dbReference type="ARBA" id="ARBA00023136"/>
    </source>
</evidence>
<proteinExistence type="inferred from homology"/>
<dbReference type="GO" id="GO:0048473">
    <property type="term" value="P:D-methionine transmembrane transport"/>
    <property type="evidence" value="ECO:0007669"/>
    <property type="project" value="TreeGrafter"/>
</dbReference>
<dbReference type="CDD" id="cd06261">
    <property type="entry name" value="TM_PBP2"/>
    <property type="match status" value="1"/>
</dbReference>
<dbReference type="SUPFAM" id="SSF161098">
    <property type="entry name" value="MetI-like"/>
    <property type="match status" value="1"/>
</dbReference>
<sequence length="249" mass="27253">MDGLESNVYQYINEQFPNVSHQLEEWLPNAWPIVDEFMIATLETLYMLALTILFAGIIGLLVGILVVVTGPKGILSNRWVYQILDSLINIFRSIPFIILLALLVPFTRMVVNTSIGPTAAAVPIIVGTIPFFARQVEIALLEVDEGIVEAAQAMGSSPWDIIRRVYIREGLGSLLRVSASTVINVIGLTAMAGVVAGGGLGTVAIARGYQRSRFDVVIVATLLILLIVLVSQLLFTWLIKKAEKHKNNK</sequence>
<comment type="subcellular location">
    <subcellularLocation>
        <location evidence="1 7">Cell membrane</location>
        <topology evidence="1 7">Multi-pass membrane protein</topology>
    </subcellularLocation>
</comment>
<dbReference type="GO" id="GO:0005886">
    <property type="term" value="C:plasma membrane"/>
    <property type="evidence" value="ECO:0007669"/>
    <property type="project" value="UniProtKB-SubCell"/>
</dbReference>
<organism evidence="9 10">
    <name type="scientific">Facklamia miroungae</name>
    <dbReference type="NCBI Taxonomy" id="120956"/>
    <lineage>
        <taxon>Bacteria</taxon>
        <taxon>Bacillati</taxon>
        <taxon>Bacillota</taxon>
        <taxon>Bacilli</taxon>
        <taxon>Lactobacillales</taxon>
        <taxon>Aerococcaceae</taxon>
        <taxon>Facklamia</taxon>
    </lineage>
</organism>
<name>A0A1G7SL89_9LACT</name>
<dbReference type="STRING" id="120956.SAMN05421791_10467"/>
<dbReference type="PANTHER" id="PTHR30450">
    <property type="entry name" value="ABC TRANSPORTER PERMEASE"/>
    <property type="match status" value="1"/>
</dbReference>